<evidence type="ECO:0000256" key="2">
    <source>
        <dbReference type="ARBA" id="ARBA00007165"/>
    </source>
</evidence>
<dbReference type="Pfam" id="PF02104">
    <property type="entry name" value="SURF1"/>
    <property type="match status" value="1"/>
</dbReference>
<sequence>MQYSPPSKTPGRAPQHRFRPGWAPSLLVVLLLPVLIGLGFWQLSRAEDKRALLAGFEARRQAEPVDPATLQAAGAPAWQRVRLHGRFDPQHSLLLDSRTRAGRPGVELLQPFRDDSGRWLLLNRGWLPWPDRRIAPAFTTPDGALALTAWVYRSPGNPFLLEQVAGDAWPRLVNRVDAAALWRELGRDGLPVELRLEPGPAAYAVDWPPLAMSPEKHLGYAVQWFALAAALLVLFVYLGIHNARETSHVVAHRPD</sequence>
<evidence type="ECO:0000256" key="3">
    <source>
        <dbReference type="ARBA" id="ARBA00022692"/>
    </source>
</evidence>
<evidence type="ECO:0000256" key="5">
    <source>
        <dbReference type="ARBA" id="ARBA00023136"/>
    </source>
</evidence>
<dbReference type="RefSeq" id="WP_376943333.1">
    <property type="nucleotide sequence ID" value="NZ_CP171449.1"/>
</dbReference>
<evidence type="ECO:0000313" key="7">
    <source>
        <dbReference type="EMBL" id="MFC0708918.1"/>
    </source>
</evidence>
<protein>
    <recommendedName>
        <fullName evidence="6">SURF1-like protein</fullName>
    </recommendedName>
</protein>
<organism evidence="7 8">
    <name type="scientific">Azorhizophilus paspali</name>
    <name type="common">Azotobacter paspali</name>
    <dbReference type="NCBI Taxonomy" id="69963"/>
    <lineage>
        <taxon>Bacteria</taxon>
        <taxon>Pseudomonadati</taxon>
        <taxon>Pseudomonadota</taxon>
        <taxon>Gammaproteobacteria</taxon>
        <taxon>Pseudomonadales</taxon>
        <taxon>Pseudomonadaceae</taxon>
        <taxon>Azorhizophilus</taxon>
    </lineage>
</organism>
<reference evidence="7 8" key="1">
    <citation type="submission" date="2024-09" db="EMBL/GenBank/DDBJ databases">
        <authorList>
            <person name="Sun Q."/>
            <person name="Mori K."/>
        </authorList>
    </citation>
    <scope>NUCLEOTIDE SEQUENCE [LARGE SCALE GENOMIC DNA]</scope>
    <source>
        <strain evidence="7 8">NCAIM B.01794</strain>
    </source>
</reference>
<evidence type="ECO:0000313" key="8">
    <source>
        <dbReference type="Proteomes" id="UP001589891"/>
    </source>
</evidence>
<keyword evidence="4 6" id="KW-1133">Transmembrane helix</keyword>
<dbReference type="PROSITE" id="PS50895">
    <property type="entry name" value="SURF1"/>
    <property type="match status" value="1"/>
</dbReference>
<evidence type="ECO:0000256" key="1">
    <source>
        <dbReference type="ARBA" id="ARBA00004370"/>
    </source>
</evidence>
<comment type="subcellular location">
    <subcellularLocation>
        <location evidence="6">Cell membrane</location>
        <topology evidence="6">Multi-pass membrane protein</topology>
    </subcellularLocation>
    <subcellularLocation>
        <location evidence="1">Membrane</location>
    </subcellularLocation>
</comment>
<dbReference type="PANTHER" id="PTHR23427">
    <property type="entry name" value="SURFEIT LOCUS PROTEIN"/>
    <property type="match status" value="1"/>
</dbReference>
<feature type="transmembrane region" description="Helical" evidence="6">
    <location>
        <begin position="218"/>
        <end position="240"/>
    </location>
</feature>
<evidence type="ECO:0000256" key="4">
    <source>
        <dbReference type="ARBA" id="ARBA00022989"/>
    </source>
</evidence>
<dbReference type="Proteomes" id="UP001589891">
    <property type="component" value="Unassembled WGS sequence"/>
</dbReference>
<gene>
    <name evidence="7" type="ORF">ACFFGX_04685</name>
</gene>
<keyword evidence="8" id="KW-1185">Reference proteome</keyword>
<keyword evidence="5 6" id="KW-0472">Membrane</keyword>
<dbReference type="InterPro" id="IPR045214">
    <property type="entry name" value="Surf1/Surf4"/>
</dbReference>
<proteinExistence type="inferred from homology"/>
<keyword evidence="6" id="KW-1003">Cell membrane</keyword>
<comment type="similarity">
    <text evidence="2 6">Belongs to the SURF1 family.</text>
</comment>
<accession>A0ABV6SI76</accession>
<comment type="caution">
    <text evidence="7">The sequence shown here is derived from an EMBL/GenBank/DDBJ whole genome shotgun (WGS) entry which is preliminary data.</text>
</comment>
<dbReference type="EMBL" id="JBHLSS010000030">
    <property type="protein sequence ID" value="MFC0708918.1"/>
    <property type="molecule type" value="Genomic_DNA"/>
</dbReference>
<feature type="transmembrane region" description="Helical" evidence="6">
    <location>
        <begin position="20"/>
        <end position="41"/>
    </location>
</feature>
<dbReference type="CDD" id="cd06662">
    <property type="entry name" value="SURF1"/>
    <property type="match status" value="1"/>
</dbReference>
<keyword evidence="3 6" id="KW-0812">Transmembrane</keyword>
<dbReference type="PANTHER" id="PTHR23427:SF2">
    <property type="entry name" value="SURFEIT LOCUS PROTEIN 1"/>
    <property type="match status" value="1"/>
</dbReference>
<evidence type="ECO:0000256" key="6">
    <source>
        <dbReference type="RuleBase" id="RU363076"/>
    </source>
</evidence>
<dbReference type="InterPro" id="IPR002994">
    <property type="entry name" value="Surf1/Shy1"/>
</dbReference>
<name>A0ABV6SI76_AZOPA</name>